<protein>
    <submittedName>
        <fullName evidence="2">Uncharacterized protein</fullName>
    </submittedName>
</protein>
<dbReference type="EMBL" id="BGZK01006503">
    <property type="protein sequence ID" value="GBO99136.1"/>
    <property type="molecule type" value="Genomic_DNA"/>
</dbReference>
<reference evidence="2 3" key="1">
    <citation type="journal article" date="2019" name="Commun. Biol.">
        <title>The bagworm genome reveals a unique fibroin gene that provides high tensile strength.</title>
        <authorList>
            <person name="Kono N."/>
            <person name="Nakamura H."/>
            <person name="Ohtoshi R."/>
            <person name="Tomita M."/>
            <person name="Numata K."/>
            <person name="Arakawa K."/>
        </authorList>
    </citation>
    <scope>NUCLEOTIDE SEQUENCE [LARGE SCALE GENOMIC DNA]</scope>
</reference>
<keyword evidence="3" id="KW-1185">Reference proteome</keyword>
<feature type="region of interest" description="Disordered" evidence="1">
    <location>
        <begin position="1"/>
        <end position="59"/>
    </location>
</feature>
<gene>
    <name evidence="2" type="ORF">EVAR_101683_1</name>
</gene>
<dbReference type="Proteomes" id="UP000299102">
    <property type="component" value="Unassembled WGS sequence"/>
</dbReference>
<feature type="compositionally biased region" description="Basic and acidic residues" evidence="1">
    <location>
        <begin position="46"/>
        <end position="57"/>
    </location>
</feature>
<dbReference type="AlphaFoldDB" id="A0A4C1SCK8"/>
<evidence type="ECO:0000256" key="1">
    <source>
        <dbReference type="SAM" id="MobiDB-lite"/>
    </source>
</evidence>
<sequence length="133" mass="13957">MNHNFNSSINNNSSSSNNSNNNNITSKCSNNNNSNIITTNSSSSRSGERTNSEDHNASLDAATAGGLTLSQMSQMSFSGAATNSALSGLAAHSLHTAKLLKEATNNDLEANPQDSDSLDEAHGHVHMQIVIEP</sequence>
<evidence type="ECO:0000313" key="3">
    <source>
        <dbReference type="Proteomes" id="UP000299102"/>
    </source>
</evidence>
<dbReference type="OrthoDB" id="10261408at2759"/>
<evidence type="ECO:0000313" key="2">
    <source>
        <dbReference type="EMBL" id="GBO99136.1"/>
    </source>
</evidence>
<feature type="compositionally biased region" description="Low complexity" evidence="1">
    <location>
        <begin position="1"/>
        <end position="45"/>
    </location>
</feature>
<proteinExistence type="predicted"/>
<comment type="caution">
    <text evidence="2">The sequence shown here is derived from an EMBL/GenBank/DDBJ whole genome shotgun (WGS) entry which is preliminary data.</text>
</comment>
<name>A0A4C1SCK8_EUMVA</name>
<accession>A0A4C1SCK8</accession>
<organism evidence="2 3">
    <name type="scientific">Eumeta variegata</name>
    <name type="common">Bagworm moth</name>
    <name type="synonym">Eumeta japonica</name>
    <dbReference type="NCBI Taxonomy" id="151549"/>
    <lineage>
        <taxon>Eukaryota</taxon>
        <taxon>Metazoa</taxon>
        <taxon>Ecdysozoa</taxon>
        <taxon>Arthropoda</taxon>
        <taxon>Hexapoda</taxon>
        <taxon>Insecta</taxon>
        <taxon>Pterygota</taxon>
        <taxon>Neoptera</taxon>
        <taxon>Endopterygota</taxon>
        <taxon>Lepidoptera</taxon>
        <taxon>Glossata</taxon>
        <taxon>Ditrysia</taxon>
        <taxon>Tineoidea</taxon>
        <taxon>Psychidae</taxon>
        <taxon>Oiketicinae</taxon>
        <taxon>Eumeta</taxon>
    </lineage>
</organism>